<proteinExistence type="predicted"/>
<keyword evidence="4" id="KW-1185">Reference proteome</keyword>
<organism evidence="3 4">
    <name type="scientific">Actinoplanes digitatis</name>
    <dbReference type="NCBI Taxonomy" id="1868"/>
    <lineage>
        <taxon>Bacteria</taxon>
        <taxon>Bacillati</taxon>
        <taxon>Actinomycetota</taxon>
        <taxon>Actinomycetes</taxon>
        <taxon>Micromonosporales</taxon>
        <taxon>Micromonosporaceae</taxon>
        <taxon>Actinoplanes</taxon>
    </lineage>
</organism>
<dbReference type="RefSeq" id="WP_184996131.1">
    <property type="nucleotide sequence ID" value="NZ_BOMK01000025.1"/>
</dbReference>
<feature type="signal peptide" evidence="2">
    <location>
        <begin position="1"/>
        <end position="24"/>
    </location>
</feature>
<dbReference type="PROSITE" id="PS51257">
    <property type="entry name" value="PROKAR_LIPOPROTEIN"/>
    <property type="match status" value="1"/>
</dbReference>
<dbReference type="EMBL" id="JACHNH010000001">
    <property type="protein sequence ID" value="MBB4765004.1"/>
    <property type="molecule type" value="Genomic_DNA"/>
</dbReference>
<name>A0A7W7MSW7_9ACTN</name>
<evidence type="ECO:0008006" key="5">
    <source>
        <dbReference type="Google" id="ProtNLM"/>
    </source>
</evidence>
<reference evidence="3 4" key="1">
    <citation type="submission" date="2020-08" db="EMBL/GenBank/DDBJ databases">
        <title>Sequencing the genomes of 1000 actinobacteria strains.</title>
        <authorList>
            <person name="Klenk H.-P."/>
        </authorList>
    </citation>
    <scope>NUCLEOTIDE SEQUENCE [LARGE SCALE GENOMIC DNA]</scope>
    <source>
        <strain evidence="3 4">DSM 43149</strain>
    </source>
</reference>
<dbReference type="AlphaFoldDB" id="A0A7W7MSW7"/>
<feature type="chain" id="PRO_5038590995" description="Ricin B lectin domain-containing protein" evidence="2">
    <location>
        <begin position="25"/>
        <end position="223"/>
    </location>
</feature>
<evidence type="ECO:0000256" key="1">
    <source>
        <dbReference type="SAM" id="MobiDB-lite"/>
    </source>
</evidence>
<evidence type="ECO:0000313" key="3">
    <source>
        <dbReference type="EMBL" id="MBB4765004.1"/>
    </source>
</evidence>
<evidence type="ECO:0000256" key="2">
    <source>
        <dbReference type="SAM" id="SignalP"/>
    </source>
</evidence>
<feature type="region of interest" description="Disordered" evidence="1">
    <location>
        <begin position="31"/>
        <end position="75"/>
    </location>
</feature>
<accession>A0A7W7MSW7</accession>
<sequence length="223" mass="22474">MRSFVLGAAGLATAATLSACTTTAAPQAAPSATAARPQAAGTAKLGGTAAGSGESPAPTAAAKSGGTTAAGRARPAVSDLSELERLGIDLNEGVLIDVADDGVDRYLQVGRTGVDFTGTTRTDSTMMSLKAAPVREKNRVLIKPPFWNEEVGAGHCVADTSGAALRLEACRSGRAAQVWTIVPAGDSGQFELQGKYGVIRVEDGKITTGGSGRTGLQTIPFAS</sequence>
<evidence type="ECO:0000313" key="4">
    <source>
        <dbReference type="Proteomes" id="UP000578112"/>
    </source>
</evidence>
<protein>
    <recommendedName>
        <fullName evidence="5">Ricin B lectin domain-containing protein</fullName>
    </recommendedName>
</protein>
<gene>
    <name evidence="3" type="ORF">BJ971_005560</name>
</gene>
<keyword evidence="2" id="KW-0732">Signal</keyword>
<dbReference type="Proteomes" id="UP000578112">
    <property type="component" value="Unassembled WGS sequence"/>
</dbReference>
<comment type="caution">
    <text evidence="3">The sequence shown here is derived from an EMBL/GenBank/DDBJ whole genome shotgun (WGS) entry which is preliminary data.</text>
</comment>